<dbReference type="PANTHER" id="PTHR38011:SF11">
    <property type="entry name" value="2,5-DIAMINO-6-RIBOSYLAMINO-4(3H)-PYRIMIDINONE 5'-PHOSPHATE REDUCTASE"/>
    <property type="match status" value="1"/>
</dbReference>
<dbReference type="InterPro" id="IPR024072">
    <property type="entry name" value="DHFR-like_dom_sf"/>
</dbReference>
<dbReference type="InterPro" id="IPR002734">
    <property type="entry name" value="RibDG_C"/>
</dbReference>
<gene>
    <name evidence="2" type="ORF">D1832_09050</name>
</gene>
<evidence type="ECO:0000313" key="3">
    <source>
        <dbReference type="Proteomes" id="UP000285376"/>
    </source>
</evidence>
<dbReference type="InterPro" id="IPR050765">
    <property type="entry name" value="Riboflavin_Biosynth_HTPR"/>
</dbReference>
<comment type="caution">
    <text evidence="2">The sequence shown here is derived from an EMBL/GenBank/DDBJ whole genome shotgun (WGS) entry which is preliminary data.</text>
</comment>
<dbReference type="GO" id="GO:0009231">
    <property type="term" value="P:riboflavin biosynthetic process"/>
    <property type="evidence" value="ECO:0007669"/>
    <property type="project" value="InterPro"/>
</dbReference>
<dbReference type="Pfam" id="PF01872">
    <property type="entry name" value="RibD_C"/>
    <property type="match status" value="1"/>
</dbReference>
<evidence type="ECO:0000259" key="1">
    <source>
        <dbReference type="Pfam" id="PF01872"/>
    </source>
</evidence>
<accession>A0A417Z4B9</accession>
<evidence type="ECO:0000313" key="2">
    <source>
        <dbReference type="EMBL" id="RHW45524.1"/>
    </source>
</evidence>
<feature type="domain" description="Bacterial bifunctional deaminase-reductase C-terminal" evidence="1">
    <location>
        <begin position="4"/>
        <end position="180"/>
    </location>
</feature>
<reference evidence="2 3" key="1">
    <citation type="submission" date="2018-08" db="EMBL/GenBank/DDBJ databases">
        <title>Whole genome sequence analysis of Dermacoccus abyssi bacteria isolated from Deep Mariana trench Micromonospora spp reveals genes involved in the environmental adaptation and production of secondary metabolites.</title>
        <authorList>
            <person name="Abdel-Mageed W.M."/>
            <person name="Lehri B."/>
            <person name="Nouioui I."/>
            <person name="Goodfellow I."/>
            <person name="Jaspars M."/>
            <person name="Karlyshev A."/>
        </authorList>
    </citation>
    <scope>NUCLEOTIDE SEQUENCE [LARGE SCALE GENOMIC DNA]</scope>
    <source>
        <strain evidence="2 3">MT1.1</strain>
    </source>
</reference>
<dbReference type="EMBL" id="QWLM01000009">
    <property type="protein sequence ID" value="RHW45524.1"/>
    <property type="molecule type" value="Genomic_DNA"/>
</dbReference>
<dbReference type="RefSeq" id="WP_118913580.1">
    <property type="nucleotide sequence ID" value="NZ_CBCRVH010000010.1"/>
</dbReference>
<proteinExistence type="predicted"/>
<dbReference type="PANTHER" id="PTHR38011">
    <property type="entry name" value="DIHYDROFOLATE REDUCTASE FAMILY PROTEIN (AFU_ORTHOLOGUE AFUA_8G06820)"/>
    <property type="match status" value="1"/>
</dbReference>
<organism evidence="2 3">
    <name type="scientific">Dermacoccus abyssi</name>
    <dbReference type="NCBI Taxonomy" id="322596"/>
    <lineage>
        <taxon>Bacteria</taxon>
        <taxon>Bacillati</taxon>
        <taxon>Actinomycetota</taxon>
        <taxon>Actinomycetes</taxon>
        <taxon>Micrococcales</taxon>
        <taxon>Dermacoccaceae</taxon>
        <taxon>Dermacoccus</taxon>
    </lineage>
</organism>
<sequence>MRPVVVTEFISLDGVVDSPGGGEYEHAGWTFKDIEFVPEAYAVKGREQEEASALLLGRVTFEEFAPVWPTMDDFATYNAMPKYVVSRTLDDAAVTDIDWADCHVLRSLDEVAKLKEADGGPILVHGSAAPVQSLLAAGLVDGFTLLEFPVVLGSGKRLWAEGIGRTDLRLRNTEAYSNGIRLAEFDVVQ</sequence>
<dbReference type="Proteomes" id="UP000285376">
    <property type="component" value="Unassembled WGS sequence"/>
</dbReference>
<protein>
    <submittedName>
        <fullName evidence="2">Deaminase</fullName>
    </submittedName>
</protein>
<dbReference type="AlphaFoldDB" id="A0A417Z4B9"/>
<dbReference type="SUPFAM" id="SSF53597">
    <property type="entry name" value="Dihydrofolate reductase-like"/>
    <property type="match status" value="1"/>
</dbReference>
<dbReference type="Gene3D" id="3.40.430.10">
    <property type="entry name" value="Dihydrofolate Reductase, subunit A"/>
    <property type="match status" value="1"/>
</dbReference>
<name>A0A417Z4B9_9MICO</name>
<dbReference type="GO" id="GO:0008703">
    <property type="term" value="F:5-amino-6-(5-phosphoribosylamino)uracil reductase activity"/>
    <property type="evidence" value="ECO:0007669"/>
    <property type="project" value="InterPro"/>
</dbReference>